<evidence type="ECO:0000313" key="2">
    <source>
        <dbReference type="EMBL" id="KAL0302663.1"/>
    </source>
</evidence>
<dbReference type="PANTHER" id="PTHR37079:SF4">
    <property type="entry name" value="SERINE_THREONINE-PROTEIN KINASE ATM"/>
    <property type="match status" value="1"/>
</dbReference>
<name>A0AAW2K9Y8_9LAMI</name>
<sequence length="375" mass="42458">MRRVRDRTRNPPRTRPGQVLAVSDPPRTRKMASQTRPIRGGSGAGFPGKNLPLLPVARLLFSHVWDVLKDVPIFQSDHFLKTPPGDIPDELREDMIKGFVGIFSHVRDEGKIARKLVECINVYLSKDGPNLGCKSLEIHEAVQQFVFRCWFATHDRTLKDALVCYVKLQLSLTRGVADGTALLEQLLDVVSKELDQMSTYSPSVPRNDSTRDVKCGLLTSSQLSIVELAALVFCRVLTGETYLLWLLKLNSLRHSALCCLIRYYSTRVKKDLFISWFLSISTNFERIINNVNLEHSYDGLFWTLRSLHRLYSLLLFAAESAESSLKSSFLKNEVDKGWHVIWSCLMRSLPTFVNVTSIVDAALTLLCTMILSVRS</sequence>
<feature type="compositionally biased region" description="Basic residues" evidence="1">
    <location>
        <begin position="1"/>
        <end position="12"/>
    </location>
</feature>
<gene>
    <name evidence="2" type="ORF">Scaly_3025100</name>
</gene>
<organism evidence="2">
    <name type="scientific">Sesamum calycinum</name>
    <dbReference type="NCBI Taxonomy" id="2727403"/>
    <lineage>
        <taxon>Eukaryota</taxon>
        <taxon>Viridiplantae</taxon>
        <taxon>Streptophyta</taxon>
        <taxon>Embryophyta</taxon>
        <taxon>Tracheophyta</taxon>
        <taxon>Spermatophyta</taxon>
        <taxon>Magnoliopsida</taxon>
        <taxon>eudicotyledons</taxon>
        <taxon>Gunneridae</taxon>
        <taxon>Pentapetalae</taxon>
        <taxon>asterids</taxon>
        <taxon>lamiids</taxon>
        <taxon>Lamiales</taxon>
        <taxon>Pedaliaceae</taxon>
        <taxon>Sesamum</taxon>
    </lineage>
</organism>
<keyword evidence="2" id="KW-0418">Kinase</keyword>
<comment type="caution">
    <text evidence="2">The sequence shown here is derived from an EMBL/GenBank/DDBJ whole genome shotgun (WGS) entry which is preliminary data.</text>
</comment>
<dbReference type="InterPro" id="IPR038980">
    <property type="entry name" value="ATM_plant"/>
</dbReference>
<dbReference type="AlphaFoldDB" id="A0AAW2K9Y8"/>
<dbReference type="PANTHER" id="PTHR37079">
    <property type="entry name" value="SERINE/THREONINE-PROTEIN KINASE ATM"/>
    <property type="match status" value="1"/>
</dbReference>
<dbReference type="GO" id="GO:0006974">
    <property type="term" value="P:DNA damage response"/>
    <property type="evidence" value="ECO:0007669"/>
    <property type="project" value="InterPro"/>
</dbReference>
<feature type="region of interest" description="Disordered" evidence="1">
    <location>
        <begin position="1"/>
        <end position="44"/>
    </location>
</feature>
<evidence type="ECO:0000256" key="1">
    <source>
        <dbReference type="SAM" id="MobiDB-lite"/>
    </source>
</evidence>
<reference evidence="2" key="1">
    <citation type="submission" date="2020-06" db="EMBL/GenBank/DDBJ databases">
        <authorList>
            <person name="Li T."/>
            <person name="Hu X."/>
            <person name="Zhang T."/>
            <person name="Song X."/>
            <person name="Zhang H."/>
            <person name="Dai N."/>
            <person name="Sheng W."/>
            <person name="Hou X."/>
            <person name="Wei L."/>
        </authorList>
    </citation>
    <scope>NUCLEOTIDE SEQUENCE</scope>
    <source>
        <strain evidence="2">KEN8</strain>
        <tissue evidence="2">Leaf</tissue>
    </source>
</reference>
<dbReference type="GO" id="GO:0004674">
    <property type="term" value="F:protein serine/threonine kinase activity"/>
    <property type="evidence" value="ECO:0007669"/>
    <property type="project" value="InterPro"/>
</dbReference>
<protein>
    <submittedName>
        <fullName evidence="2">Serine/threonine-protein kinase ATM</fullName>
    </submittedName>
</protein>
<accession>A0AAW2K9Y8</accession>
<dbReference type="EMBL" id="JACGWM010000521">
    <property type="protein sequence ID" value="KAL0302663.1"/>
    <property type="molecule type" value="Genomic_DNA"/>
</dbReference>
<reference evidence="2" key="2">
    <citation type="journal article" date="2024" name="Plant">
        <title>Genomic evolution and insights into agronomic trait innovations of Sesamum species.</title>
        <authorList>
            <person name="Miao H."/>
            <person name="Wang L."/>
            <person name="Qu L."/>
            <person name="Liu H."/>
            <person name="Sun Y."/>
            <person name="Le M."/>
            <person name="Wang Q."/>
            <person name="Wei S."/>
            <person name="Zheng Y."/>
            <person name="Lin W."/>
            <person name="Duan Y."/>
            <person name="Cao H."/>
            <person name="Xiong S."/>
            <person name="Wang X."/>
            <person name="Wei L."/>
            <person name="Li C."/>
            <person name="Ma Q."/>
            <person name="Ju M."/>
            <person name="Zhao R."/>
            <person name="Li G."/>
            <person name="Mu C."/>
            <person name="Tian Q."/>
            <person name="Mei H."/>
            <person name="Zhang T."/>
            <person name="Gao T."/>
            <person name="Zhang H."/>
        </authorList>
    </citation>
    <scope>NUCLEOTIDE SEQUENCE</scope>
    <source>
        <strain evidence="2">KEN8</strain>
    </source>
</reference>
<proteinExistence type="predicted"/>
<keyword evidence="2" id="KW-0808">Transferase</keyword>